<keyword evidence="6" id="KW-0813">Transport</keyword>
<dbReference type="PANTHER" id="PTHR20863:SF71">
    <property type="entry name" value="ACYL CARRIER PROTEIN 2, MITOCHONDRIAL"/>
    <property type="match status" value="1"/>
</dbReference>
<comment type="similarity">
    <text evidence="2">Belongs to the acyl carrier protein (ACP) family.</text>
</comment>
<keyword evidence="5" id="KW-0597">Phosphoprotein</keyword>
<name>A0ABD3CMS3_9LAMI</name>
<dbReference type="GO" id="GO:0005739">
    <property type="term" value="C:mitochondrion"/>
    <property type="evidence" value="ECO:0007669"/>
    <property type="project" value="UniProtKB-ARBA"/>
</dbReference>
<organism evidence="14 15">
    <name type="scientific">Castilleja foliolosa</name>
    <dbReference type="NCBI Taxonomy" id="1961234"/>
    <lineage>
        <taxon>Eukaryota</taxon>
        <taxon>Viridiplantae</taxon>
        <taxon>Streptophyta</taxon>
        <taxon>Embryophyta</taxon>
        <taxon>Tracheophyta</taxon>
        <taxon>Spermatophyta</taxon>
        <taxon>Magnoliopsida</taxon>
        <taxon>eudicotyledons</taxon>
        <taxon>Gunneridae</taxon>
        <taxon>Pentapetalae</taxon>
        <taxon>asterids</taxon>
        <taxon>lamiids</taxon>
        <taxon>Lamiales</taxon>
        <taxon>Orobanchaceae</taxon>
        <taxon>Pedicularideae</taxon>
        <taxon>Castillejinae</taxon>
        <taxon>Castilleja</taxon>
    </lineage>
</organism>
<dbReference type="PROSITE" id="PS50075">
    <property type="entry name" value="CARRIER"/>
    <property type="match status" value="1"/>
</dbReference>
<evidence type="ECO:0000256" key="2">
    <source>
        <dbReference type="ARBA" id="ARBA00010930"/>
    </source>
</evidence>
<evidence type="ECO:0000256" key="11">
    <source>
        <dbReference type="ARBA" id="ARBA00063067"/>
    </source>
</evidence>
<protein>
    <recommendedName>
        <fullName evidence="12">Acyl carrier protein</fullName>
    </recommendedName>
</protein>
<evidence type="ECO:0000256" key="3">
    <source>
        <dbReference type="ARBA" id="ARBA00022450"/>
    </source>
</evidence>
<keyword evidence="4 12" id="KW-0444">Lipid biosynthesis</keyword>
<dbReference type="Proteomes" id="UP001632038">
    <property type="component" value="Unassembled WGS sequence"/>
</dbReference>
<dbReference type="PROSITE" id="PS00012">
    <property type="entry name" value="PHOSPHOPANTETHEINE"/>
    <property type="match status" value="1"/>
</dbReference>
<evidence type="ECO:0000313" key="14">
    <source>
        <dbReference type="EMBL" id="KAL3630933.1"/>
    </source>
</evidence>
<evidence type="ECO:0000256" key="12">
    <source>
        <dbReference type="RuleBase" id="RU000722"/>
    </source>
</evidence>
<dbReference type="GO" id="GO:0000036">
    <property type="term" value="F:acyl carrier activity"/>
    <property type="evidence" value="ECO:0007669"/>
    <property type="project" value="UniProtKB-ARBA"/>
</dbReference>
<evidence type="ECO:0000256" key="7">
    <source>
        <dbReference type="ARBA" id="ARBA00022832"/>
    </source>
</evidence>
<keyword evidence="3 12" id="KW-0596">Phosphopantetheine</keyword>
<keyword evidence="15" id="KW-1185">Reference proteome</keyword>
<dbReference type="NCBIfam" id="TIGR00517">
    <property type="entry name" value="acyl_carrier"/>
    <property type="match status" value="1"/>
</dbReference>
<evidence type="ECO:0000256" key="5">
    <source>
        <dbReference type="ARBA" id="ARBA00022553"/>
    </source>
</evidence>
<dbReference type="InterPro" id="IPR006162">
    <property type="entry name" value="Ppantetheine_attach_site"/>
</dbReference>
<dbReference type="HAMAP" id="MF_01217">
    <property type="entry name" value="Acyl_carrier"/>
    <property type="match status" value="1"/>
</dbReference>
<proteinExistence type="inferred from homology"/>
<evidence type="ECO:0000256" key="1">
    <source>
        <dbReference type="ARBA" id="ARBA00005194"/>
    </source>
</evidence>
<evidence type="ECO:0000256" key="10">
    <source>
        <dbReference type="ARBA" id="ARBA00057783"/>
    </source>
</evidence>
<dbReference type="EMBL" id="JAVIJP010000032">
    <property type="protein sequence ID" value="KAL3630933.1"/>
    <property type="molecule type" value="Genomic_DNA"/>
</dbReference>
<feature type="domain" description="Carrier" evidence="13">
    <location>
        <begin position="51"/>
        <end position="126"/>
    </location>
</feature>
<evidence type="ECO:0000256" key="4">
    <source>
        <dbReference type="ARBA" id="ARBA00022516"/>
    </source>
</evidence>
<dbReference type="FunFam" id="1.10.1200.10:FF:000003">
    <property type="entry name" value="Acyl carrier protein"/>
    <property type="match status" value="1"/>
</dbReference>
<dbReference type="PANTHER" id="PTHR20863">
    <property type="entry name" value="ACYL CARRIER PROTEIN"/>
    <property type="match status" value="1"/>
</dbReference>
<keyword evidence="9 12" id="KW-0275">Fatty acid biosynthesis</keyword>
<dbReference type="Pfam" id="PF00550">
    <property type="entry name" value="PP-binding"/>
    <property type="match status" value="1"/>
</dbReference>
<keyword evidence="6" id="KW-0679">Respiratory chain</keyword>
<keyword evidence="7" id="KW-0276">Fatty acid metabolism</keyword>
<gene>
    <name evidence="14" type="primary">MTACP2_2</name>
    <name evidence="14" type="ORF">CASFOL_023917</name>
</gene>
<comment type="caution">
    <text evidence="14">The sequence shown here is derived from an EMBL/GenBank/DDBJ whole genome shotgun (WGS) entry which is preliminary data.</text>
</comment>
<dbReference type="InterPro" id="IPR009081">
    <property type="entry name" value="PP-bd_ACP"/>
</dbReference>
<dbReference type="Gene3D" id="1.10.1200.10">
    <property type="entry name" value="ACP-like"/>
    <property type="match status" value="1"/>
</dbReference>
<keyword evidence="8" id="KW-0443">Lipid metabolism</keyword>
<comment type="subunit">
    <text evidence="11">Complex I is composed of at least 49 different subunits.</text>
</comment>
<evidence type="ECO:0000256" key="6">
    <source>
        <dbReference type="ARBA" id="ARBA00022660"/>
    </source>
</evidence>
<evidence type="ECO:0000313" key="15">
    <source>
        <dbReference type="Proteomes" id="UP001632038"/>
    </source>
</evidence>
<evidence type="ECO:0000256" key="8">
    <source>
        <dbReference type="ARBA" id="ARBA00023098"/>
    </source>
</evidence>
<comment type="pathway">
    <text evidence="1">Lipid metabolism; fatty acid biosynthesis.</text>
</comment>
<dbReference type="SUPFAM" id="SSF47336">
    <property type="entry name" value="ACP-like"/>
    <property type="match status" value="1"/>
</dbReference>
<accession>A0ABD3CMS3</accession>
<sequence length="129" mass="14283">MAARNSLLKYLKVNVKPVLPFQNPRAEAGGLSHLIRRRFSDETKGPFLDKSEVTDRVLCVVKNFEKVDPSKVTLNAHLQNDLGLDSMDCVEIGMALEEEFGVVIPDNEADKISSISLAVDFFASHPQAK</sequence>
<comment type="function">
    <text evidence="10">Carrier of the growing fatty acid chain in fatty acid biosynthesis. May be involved in the synthesis of short and medium chain fatty acids. Accessory and non-catalytic subunit of the mitochondrial membrane respiratory chain NADH dehydrogenase (Complex I), which functions in the transfer of electrons from NADH to the respiratory chain.</text>
</comment>
<evidence type="ECO:0000259" key="13">
    <source>
        <dbReference type="PROSITE" id="PS50075"/>
    </source>
</evidence>
<reference evidence="15" key="1">
    <citation type="journal article" date="2024" name="IScience">
        <title>Strigolactones Initiate the Formation of Haustorium-like Structures in Castilleja.</title>
        <authorList>
            <person name="Buerger M."/>
            <person name="Peterson D."/>
            <person name="Chory J."/>
        </authorList>
    </citation>
    <scope>NUCLEOTIDE SEQUENCE [LARGE SCALE GENOMIC DNA]</scope>
</reference>
<dbReference type="InterPro" id="IPR036736">
    <property type="entry name" value="ACP-like_sf"/>
</dbReference>
<dbReference type="InterPro" id="IPR003231">
    <property type="entry name" value="ACP"/>
</dbReference>
<keyword evidence="6" id="KW-0249">Electron transport</keyword>
<evidence type="ECO:0000256" key="9">
    <source>
        <dbReference type="ARBA" id="ARBA00023160"/>
    </source>
</evidence>
<dbReference type="AlphaFoldDB" id="A0ABD3CMS3"/>